<sequence>MLAMYAMPSIQLSQLLEDTYLIIKTRMSHDGTGNDENVVITKLT</sequence>
<organism evidence="1 2">
    <name type="scientific">Parapedobacter luteus</name>
    <dbReference type="NCBI Taxonomy" id="623280"/>
    <lineage>
        <taxon>Bacteria</taxon>
        <taxon>Pseudomonadati</taxon>
        <taxon>Bacteroidota</taxon>
        <taxon>Sphingobacteriia</taxon>
        <taxon>Sphingobacteriales</taxon>
        <taxon>Sphingobacteriaceae</taxon>
        <taxon>Parapedobacter</taxon>
    </lineage>
</organism>
<evidence type="ECO:0000313" key="1">
    <source>
        <dbReference type="EMBL" id="SKB67883.1"/>
    </source>
</evidence>
<evidence type="ECO:0000313" key="2">
    <source>
        <dbReference type="Proteomes" id="UP000190541"/>
    </source>
</evidence>
<gene>
    <name evidence="1" type="ORF">SAMN05660226_02592</name>
</gene>
<accession>A0A1T5D8L3</accession>
<name>A0A1T5D8L3_9SPHI</name>
<reference evidence="1 2" key="1">
    <citation type="submission" date="2017-02" db="EMBL/GenBank/DDBJ databases">
        <authorList>
            <person name="Peterson S.W."/>
        </authorList>
    </citation>
    <scope>NUCLEOTIDE SEQUENCE [LARGE SCALE GENOMIC DNA]</scope>
    <source>
        <strain evidence="1 2">DSM 22899</strain>
    </source>
</reference>
<dbReference type="EMBL" id="FUYS01000006">
    <property type="protein sequence ID" value="SKB67883.1"/>
    <property type="molecule type" value="Genomic_DNA"/>
</dbReference>
<dbReference type="AlphaFoldDB" id="A0A1T5D8L3"/>
<protein>
    <submittedName>
        <fullName evidence="1">Uncharacterized protein</fullName>
    </submittedName>
</protein>
<keyword evidence="2" id="KW-1185">Reference proteome</keyword>
<dbReference type="Proteomes" id="UP000190541">
    <property type="component" value="Unassembled WGS sequence"/>
</dbReference>
<dbReference type="STRING" id="623280.SAMN05660226_02592"/>
<proteinExistence type="predicted"/>